<feature type="transmembrane region" description="Helical" evidence="3">
    <location>
        <begin position="164"/>
        <end position="183"/>
    </location>
</feature>
<feature type="transmembrane region" description="Helical" evidence="3">
    <location>
        <begin position="417"/>
        <end position="437"/>
    </location>
</feature>
<evidence type="ECO:0000256" key="1">
    <source>
        <dbReference type="ARBA" id="ARBA00044504"/>
    </source>
</evidence>
<organism evidence="4 5">
    <name type="scientific">Ilex paraguariensis</name>
    <name type="common">yerba mate</name>
    <dbReference type="NCBI Taxonomy" id="185542"/>
    <lineage>
        <taxon>Eukaryota</taxon>
        <taxon>Viridiplantae</taxon>
        <taxon>Streptophyta</taxon>
        <taxon>Embryophyta</taxon>
        <taxon>Tracheophyta</taxon>
        <taxon>Spermatophyta</taxon>
        <taxon>Magnoliopsida</taxon>
        <taxon>eudicotyledons</taxon>
        <taxon>Gunneridae</taxon>
        <taxon>Pentapetalae</taxon>
        <taxon>asterids</taxon>
        <taxon>campanulids</taxon>
        <taxon>Aquifoliales</taxon>
        <taxon>Aquifoliaceae</taxon>
        <taxon>Ilex</taxon>
    </lineage>
</organism>
<evidence type="ECO:0000313" key="5">
    <source>
        <dbReference type="Proteomes" id="UP001642360"/>
    </source>
</evidence>
<dbReference type="PANTHER" id="PTHR37891:SF1">
    <property type="entry name" value="OS06G0113900 PROTEIN"/>
    <property type="match status" value="1"/>
</dbReference>
<feature type="transmembrane region" description="Helical" evidence="3">
    <location>
        <begin position="189"/>
        <end position="208"/>
    </location>
</feature>
<feature type="transmembrane region" description="Helical" evidence="3">
    <location>
        <begin position="133"/>
        <end position="152"/>
    </location>
</feature>
<comment type="caution">
    <text evidence="4">The sequence shown here is derived from an EMBL/GenBank/DDBJ whole genome shotgun (WGS) entry which is preliminary data.</text>
</comment>
<evidence type="ECO:0000256" key="3">
    <source>
        <dbReference type="SAM" id="Phobius"/>
    </source>
</evidence>
<dbReference type="EMBL" id="CAUOFW020002369">
    <property type="protein sequence ID" value="CAK9153269.1"/>
    <property type="molecule type" value="Genomic_DNA"/>
</dbReference>
<feature type="transmembrane region" description="Helical" evidence="3">
    <location>
        <begin position="323"/>
        <end position="343"/>
    </location>
</feature>
<feature type="transmembrane region" description="Helical" evidence="3">
    <location>
        <begin position="61"/>
        <end position="83"/>
    </location>
</feature>
<gene>
    <name evidence="4" type="ORF">ILEXP_LOCUS21514</name>
</gene>
<dbReference type="Proteomes" id="UP001642360">
    <property type="component" value="Unassembled WGS sequence"/>
</dbReference>
<feature type="transmembrane region" description="Helical" evidence="3">
    <location>
        <begin position="355"/>
        <end position="373"/>
    </location>
</feature>
<keyword evidence="3" id="KW-0812">Transmembrane</keyword>
<feature type="transmembrane region" description="Helical" evidence="3">
    <location>
        <begin position="234"/>
        <end position="258"/>
    </location>
</feature>
<evidence type="ECO:0000313" key="4">
    <source>
        <dbReference type="EMBL" id="CAK9153269.1"/>
    </source>
</evidence>
<comment type="similarity">
    <text evidence="1">Belongs to the major facilitator superfamily. Phosphate:H(+) symporter (TC 2.A.1.9) family.</text>
</comment>
<keyword evidence="3" id="KW-1133">Transmembrane helix</keyword>
<dbReference type="AlphaFoldDB" id="A0ABC8S7U6"/>
<keyword evidence="5" id="KW-1185">Reference proteome</keyword>
<feature type="transmembrane region" description="Helical" evidence="3">
    <location>
        <begin position="480"/>
        <end position="499"/>
    </location>
</feature>
<protein>
    <submittedName>
        <fullName evidence="4">Uncharacterized protein</fullName>
    </submittedName>
</protein>
<dbReference type="SUPFAM" id="SSF103473">
    <property type="entry name" value="MFS general substrate transporter"/>
    <property type="match status" value="1"/>
</dbReference>
<evidence type="ECO:0000256" key="2">
    <source>
        <dbReference type="SAM" id="MobiDB-lite"/>
    </source>
</evidence>
<dbReference type="PANTHER" id="PTHR37891">
    <property type="entry name" value="OS06G0113900 PROTEIN"/>
    <property type="match status" value="1"/>
</dbReference>
<dbReference type="InterPro" id="IPR036259">
    <property type="entry name" value="MFS_trans_sf"/>
</dbReference>
<sequence length="546" mass="59325">MAETTLDIEGTPGRRSTGDEEEAATLDIHGVGMKIQRAEEAYKTYARVLEKPTKGEVLGWYFYELCSYFILTVLIPILFPLIISQTIKASPESVRVEERDKGLYCDQKEILLYAGLAQRSIKLNNLNISPLEWTSISWVAGLIVAAPILGTISLHLDYGHGQQLIAAAATAIGALFCLPTGFFRTRWIFPLYIAAIVAANTIGTASHARHLGLMIRGFIGSTIRKSQLPDRRAVAGWLSLYATASGFLGSTIFAAFTYHMLRKNDSFTGLWVVSIFSGLMWFSGVVHVLSANRPGGSAISPANSIPKSHVISIFRYPHAAGSLAGVFLSSFTNMSIFTGAVLHSVGDLCIKPKNLLYLWLTYFLSPLLSLPLLHPLQELIRADAVKMQLLGLFLSTLTSGFGYYFRHENWHNRHLLLFAAVQSTATGLSHAFGRVLLLDCSPAGKEGAFSAWFSWVRAVGTCVGFAVASPGSTGYINRSFGVAFCTAIVGILVLIFGNISNFGGALAAGHVRENSEMGSPARGLDDVVEVKEPEIVGKPHEEETET</sequence>
<feature type="transmembrane region" description="Helical" evidence="3">
    <location>
        <begin position="270"/>
        <end position="289"/>
    </location>
</feature>
<name>A0ABC8S7U6_9AQUA</name>
<feature type="transmembrane region" description="Helical" evidence="3">
    <location>
        <begin position="385"/>
        <end position="405"/>
    </location>
</feature>
<accession>A0ABC8S7U6</accession>
<feature type="region of interest" description="Disordered" evidence="2">
    <location>
        <begin position="1"/>
        <end position="21"/>
    </location>
</feature>
<reference evidence="4 5" key="1">
    <citation type="submission" date="2024-02" db="EMBL/GenBank/DDBJ databases">
        <authorList>
            <person name="Vignale AGUSTIN F."/>
            <person name="Sosa J E."/>
            <person name="Modenutti C."/>
        </authorList>
    </citation>
    <scope>NUCLEOTIDE SEQUENCE [LARGE SCALE GENOMIC DNA]</scope>
</reference>
<proteinExistence type="inferred from homology"/>
<dbReference type="Gene3D" id="1.20.1250.20">
    <property type="entry name" value="MFS general substrate transporter like domains"/>
    <property type="match status" value="1"/>
</dbReference>
<feature type="transmembrane region" description="Helical" evidence="3">
    <location>
        <begin position="449"/>
        <end position="468"/>
    </location>
</feature>
<keyword evidence="3" id="KW-0472">Membrane</keyword>